<keyword evidence="11" id="KW-1185">Reference proteome</keyword>
<feature type="transmembrane region" description="Helical" evidence="8">
    <location>
        <begin position="113"/>
        <end position="133"/>
    </location>
</feature>
<feature type="transmembrane region" description="Helical" evidence="8">
    <location>
        <begin position="177"/>
        <end position="199"/>
    </location>
</feature>
<dbReference type="InterPro" id="IPR020846">
    <property type="entry name" value="MFS_dom"/>
</dbReference>
<evidence type="ECO:0000256" key="6">
    <source>
        <dbReference type="ARBA" id="ARBA00023136"/>
    </source>
</evidence>
<accession>A0A9P9AGQ5</accession>
<evidence type="ECO:0000313" key="10">
    <source>
        <dbReference type="EMBL" id="KAH6869061.1"/>
    </source>
</evidence>
<feature type="transmembrane region" description="Helical" evidence="8">
    <location>
        <begin position="273"/>
        <end position="293"/>
    </location>
</feature>
<comment type="subcellular location">
    <subcellularLocation>
        <location evidence="1">Membrane</location>
        <topology evidence="1">Multi-pass membrane protein</topology>
    </subcellularLocation>
</comment>
<dbReference type="InterPro" id="IPR003663">
    <property type="entry name" value="Sugar/inositol_transpt"/>
</dbReference>
<dbReference type="PRINTS" id="PR00171">
    <property type="entry name" value="SUGRTRNSPORT"/>
</dbReference>
<dbReference type="PANTHER" id="PTHR48022">
    <property type="entry name" value="PLASTIDIC GLUCOSE TRANSPORTER 4"/>
    <property type="match status" value="1"/>
</dbReference>
<sequence length="500" mass="54922">MLASLRSRIRGKTIKRLMSTSCAISFCLYGYDAGVLGGVQETEPFLRAMGHPTGTYVVPMIASAYTLAATVCSLAVTVIGMPLGRRMCILLGNLFVIIGGSLQASAWSVSQMIVGRIFCGIGIGFISCSIPTYQAEMTTEHTERGPDVAVTCVFLVSGAAIAYWIDFGFTRLDNQLSWRFPIALQVLFAVFAGGIMLCLPDTPRWYYAKGYEAEGEETLCRIFDAGSNDPRVQAMKNSILASIALESSDERGFNLLDLLWDRSDLRVGRRIRISFLILAIQQMMGINLSVYYSTVIFSQVGLSPFMSQLLAALMNTLFALGTVPLVYTVESFGRRNILLYSAAALTVCMVIFVAMIGLPNQSLATQWTAVGAIFVYNTVFGYGWIGICWLYGPEIAPLKLRHAGAAAGAFGEWLFSFITVFAGGIALQNVGWKIWIWMALSCFVAMFFVYFMCPETTGKTLEEIDVLFAKDEVKHSILAEQVLAQSHMDEKPHESFVESA</sequence>
<proteinExistence type="inferred from homology"/>
<comment type="similarity">
    <text evidence="2 7">Belongs to the major facilitator superfamily. Sugar transporter (TC 2.A.1.1) family.</text>
</comment>
<protein>
    <submittedName>
        <fullName evidence="10">General substrate transporter</fullName>
    </submittedName>
</protein>
<dbReference type="EMBL" id="JAGPYM010000081">
    <property type="protein sequence ID" value="KAH6869061.1"/>
    <property type="molecule type" value="Genomic_DNA"/>
</dbReference>
<dbReference type="InterPro" id="IPR036259">
    <property type="entry name" value="MFS_trans_sf"/>
</dbReference>
<dbReference type="GO" id="GO:0005351">
    <property type="term" value="F:carbohydrate:proton symporter activity"/>
    <property type="evidence" value="ECO:0007669"/>
    <property type="project" value="TreeGrafter"/>
</dbReference>
<feature type="transmembrane region" description="Helical" evidence="8">
    <location>
        <begin position="305"/>
        <end position="326"/>
    </location>
</feature>
<keyword evidence="6 8" id="KW-0472">Membrane</keyword>
<dbReference type="Gene3D" id="1.20.1250.20">
    <property type="entry name" value="MFS general substrate transporter like domains"/>
    <property type="match status" value="1"/>
</dbReference>
<dbReference type="Pfam" id="PF00083">
    <property type="entry name" value="Sugar_tr"/>
    <property type="match status" value="1"/>
</dbReference>
<evidence type="ECO:0000256" key="5">
    <source>
        <dbReference type="ARBA" id="ARBA00022989"/>
    </source>
</evidence>
<gene>
    <name evidence="10" type="ORF">B0T10DRAFT_419036</name>
</gene>
<feature type="transmembrane region" description="Helical" evidence="8">
    <location>
        <begin position="61"/>
        <end position="81"/>
    </location>
</feature>
<dbReference type="InterPro" id="IPR005828">
    <property type="entry name" value="MFS_sugar_transport-like"/>
</dbReference>
<evidence type="ECO:0000256" key="2">
    <source>
        <dbReference type="ARBA" id="ARBA00010992"/>
    </source>
</evidence>
<evidence type="ECO:0000256" key="1">
    <source>
        <dbReference type="ARBA" id="ARBA00004141"/>
    </source>
</evidence>
<feature type="transmembrane region" description="Helical" evidence="8">
    <location>
        <begin position="88"/>
        <end position="107"/>
    </location>
</feature>
<name>A0A9P9AGQ5_9HYPO</name>
<dbReference type="InterPro" id="IPR050360">
    <property type="entry name" value="MFS_Sugar_Transporters"/>
</dbReference>
<feature type="transmembrane region" description="Helical" evidence="8">
    <location>
        <begin position="434"/>
        <end position="453"/>
    </location>
</feature>
<feature type="transmembrane region" description="Helical" evidence="8">
    <location>
        <begin position="403"/>
        <end position="428"/>
    </location>
</feature>
<dbReference type="InterPro" id="IPR005829">
    <property type="entry name" value="Sugar_transporter_CS"/>
</dbReference>
<evidence type="ECO:0000256" key="4">
    <source>
        <dbReference type="ARBA" id="ARBA00022692"/>
    </source>
</evidence>
<dbReference type="OrthoDB" id="6133115at2759"/>
<evidence type="ECO:0000313" key="11">
    <source>
        <dbReference type="Proteomes" id="UP000777438"/>
    </source>
</evidence>
<comment type="caution">
    <text evidence="10">The sequence shown here is derived from an EMBL/GenBank/DDBJ whole genome shotgun (WGS) entry which is preliminary data.</text>
</comment>
<dbReference type="PROSITE" id="PS50850">
    <property type="entry name" value="MFS"/>
    <property type="match status" value="1"/>
</dbReference>
<keyword evidence="3 7" id="KW-0813">Transport</keyword>
<dbReference type="NCBIfam" id="TIGR00879">
    <property type="entry name" value="SP"/>
    <property type="match status" value="1"/>
</dbReference>
<dbReference type="PANTHER" id="PTHR48022:SF2">
    <property type="entry name" value="PLASTIDIC GLUCOSE TRANSPORTER 4"/>
    <property type="match status" value="1"/>
</dbReference>
<dbReference type="Proteomes" id="UP000777438">
    <property type="component" value="Unassembled WGS sequence"/>
</dbReference>
<keyword evidence="4 8" id="KW-0812">Transmembrane</keyword>
<dbReference type="PROSITE" id="PS00216">
    <property type="entry name" value="SUGAR_TRANSPORT_1"/>
    <property type="match status" value="1"/>
</dbReference>
<evidence type="ECO:0000256" key="3">
    <source>
        <dbReference type="ARBA" id="ARBA00022448"/>
    </source>
</evidence>
<feature type="transmembrane region" description="Helical" evidence="8">
    <location>
        <begin position="145"/>
        <end position="165"/>
    </location>
</feature>
<dbReference type="SUPFAM" id="SSF103473">
    <property type="entry name" value="MFS general substrate transporter"/>
    <property type="match status" value="1"/>
</dbReference>
<feature type="transmembrane region" description="Helical" evidence="8">
    <location>
        <begin position="338"/>
        <end position="358"/>
    </location>
</feature>
<reference evidence="10 11" key="1">
    <citation type="journal article" date="2021" name="Nat. Commun.">
        <title>Genetic determinants of endophytism in the Arabidopsis root mycobiome.</title>
        <authorList>
            <person name="Mesny F."/>
            <person name="Miyauchi S."/>
            <person name="Thiergart T."/>
            <person name="Pickel B."/>
            <person name="Atanasova L."/>
            <person name="Karlsson M."/>
            <person name="Huettel B."/>
            <person name="Barry K.W."/>
            <person name="Haridas S."/>
            <person name="Chen C."/>
            <person name="Bauer D."/>
            <person name="Andreopoulos W."/>
            <person name="Pangilinan J."/>
            <person name="LaButti K."/>
            <person name="Riley R."/>
            <person name="Lipzen A."/>
            <person name="Clum A."/>
            <person name="Drula E."/>
            <person name="Henrissat B."/>
            <person name="Kohler A."/>
            <person name="Grigoriev I.V."/>
            <person name="Martin F.M."/>
            <person name="Hacquard S."/>
        </authorList>
    </citation>
    <scope>NUCLEOTIDE SEQUENCE [LARGE SCALE GENOMIC DNA]</scope>
    <source>
        <strain evidence="10 11">MPI-CAGE-CH-0241</strain>
    </source>
</reference>
<evidence type="ECO:0000256" key="8">
    <source>
        <dbReference type="SAM" id="Phobius"/>
    </source>
</evidence>
<evidence type="ECO:0000259" key="9">
    <source>
        <dbReference type="PROSITE" id="PS50850"/>
    </source>
</evidence>
<feature type="transmembrane region" description="Helical" evidence="8">
    <location>
        <begin position="370"/>
        <end position="391"/>
    </location>
</feature>
<evidence type="ECO:0000256" key="7">
    <source>
        <dbReference type="RuleBase" id="RU003346"/>
    </source>
</evidence>
<keyword evidence="5 8" id="KW-1133">Transmembrane helix</keyword>
<feature type="domain" description="Major facilitator superfamily (MFS) profile" evidence="9">
    <location>
        <begin position="18"/>
        <end position="457"/>
    </location>
</feature>
<dbReference type="AlphaFoldDB" id="A0A9P9AGQ5"/>
<organism evidence="10 11">
    <name type="scientific">Thelonectria olida</name>
    <dbReference type="NCBI Taxonomy" id="1576542"/>
    <lineage>
        <taxon>Eukaryota</taxon>
        <taxon>Fungi</taxon>
        <taxon>Dikarya</taxon>
        <taxon>Ascomycota</taxon>
        <taxon>Pezizomycotina</taxon>
        <taxon>Sordariomycetes</taxon>
        <taxon>Hypocreomycetidae</taxon>
        <taxon>Hypocreales</taxon>
        <taxon>Nectriaceae</taxon>
        <taxon>Thelonectria</taxon>
    </lineage>
</organism>
<dbReference type="GO" id="GO:0016020">
    <property type="term" value="C:membrane"/>
    <property type="evidence" value="ECO:0007669"/>
    <property type="project" value="UniProtKB-SubCell"/>
</dbReference>